<proteinExistence type="predicted"/>
<protein>
    <submittedName>
        <fullName evidence="1">Uncharacterized protein</fullName>
    </submittedName>
</protein>
<name>A0ACB8UVS7_9EURO</name>
<reference evidence="1" key="1">
    <citation type="journal article" date="2022" name="bioRxiv">
        <title>Population genetic analysis of Ophidiomyces ophidiicola, the causative agent of snake fungal disease, indicates recent introductions to the USA.</title>
        <authorList>
            <person name="Ladner J.T."/>
            <person name="Palmer J.M."/>
            <person name="Ettinger C.L."/>
            <person name="Stajich J.E."/>
            <person name="Farrell T.M."/>
            <person name="Glorioso B.M."/>
            <person name="Lawson B."/>
            <person name="Price S.J."/>
            <person name="Stengle A.G."/>
            <person name="Grear D.A."/>
            <person name="Lorch J.M."/>
        </authorList>
    </citation>
    <scope>NUCLEOTIDE SEQUENCE</scope>
    <source>
        <strain evidence="1">NWHC 24266-5</strain>
    </source>
</reference>
<evidence type="ECO:0000313" key="1">
    <source>
        <dbReference type="EMBL" id="KAI2386236.1"/>
    </source>
</evidence>
<dbReference type="EMBL" id="JALBCA010000050">
    <property type="protein sequence ID" value="KAI2386236.1"/>
    <property type="molecule type" value="Genomic_DNA"/>
</dbReference>
<organism evidence="1">
    <name type="scientific">Ophidiomyces ophidiicola</name>
    <dbReference type="NCBI Taxonomy" id="1387563"/>
    <lineage>
        <taxon>Eukaryota</taxon>
        <taxon>Fungi</taxon>
        <taxon>Dikarya</taxon>
        <taxon>Ascomycota</taxon>
        <taxon>Pezizomycotina</taxon>
        <taxon>Eurotiomycetes</taxon>
        <taxon>Eurotiomycetidae</taxon>
        <taxon>Onygenales</taxon>
        <taxon>Onygenaceae</taxon>
        <taxon>Ophidiomyces</taxon>
    </lineage>
</organism>
<sequence length="528" mass="60028">MLLLVGVSIAIAIALYQWVLYPLYLSPLAKIPSAHPLAAVSSLWIQWKRLTNKEFDAVVCGFRQKGPYIRLGPSEVAVNTMEGGVKNIYGIGSDNFDKSPWYNFFQNHGFRNTFCALGVEHAVHRRRISGVYSKSFLQSSPHIRTILDAVIQQQILPILARKAREKEPVDILALNLAYGLDFISAFIFGLPRGVKFLEDKASREAWFDLYDQTHPSDNMFWLTEYPTLSKILTLFGIPMIPKGFHQAKRELEAWAMKRVKLAEDVLCENQTDDKIRPGNMPLLYHALKTGMELEKGIKLNGRFAPDIFQRRELASECLDHLVATRDTFGITFSYVILNVSRNPKIQEELRQELLSIKQPFQYHDGKHTELPTPQDLESLPLLNAVIRESLRLRNTAPTLNPRITPRGRRVTLGPCDDVPAGTRVGAYAWCLHRNEEGYPYASTWNPKRWLVDAKDPMAGARERWWWAFGSGSRQCLGQNLAMELMRFAVAAIYTNFKTSIIDDSAFIGDETFVSGDGSEQLILRVERV</sequence>
<accession>A0ACB8UVS7</accession>
<gene>
    <name evidence="1" type="ORF">LOY88_003706</name>
</gene>
<comment type="caution">
    <text evidence="1">The sequence shown here is derived from an EMBL/GenBank/DDBJ whole genome shotgun (WGS) entry which is preliminary data.</text>
</comment>